<dbReference type="PROSITE" id="PS51257">
    <property type="entry name" value="PROKAR_LIPOPROTEIN"/>
    <property type="match status" value="1"/>
</dbReference>
<keyword evidence="2" id="KW-1185">Reference proteome</keyword>
<evidence type="ECO:0000313" key="2">
    <source>
        <dbReference type="Proteomes" id="UP001501734"/>
    </source>
</evidence>
<comment type="caution">
    <text evidence="1">The sequence shown here is derived from an EMBL/GenBank/DDBJ whole genome shotgun (WGS) entry which is preliminary data.</text>
</comment>
<gene>
    <name evidence="1" type="ORF">GCM10022410_05530</name>
</gene>
<sequence>MKLKIFITFTFLILFSSLLIGCQENKQTINENDHNYLIYLTENIYGEYTIANSFNGRFNLEEKEDYQYVLAIDYSDDTEETFEEELMRIHEKLFAEAKQRIEQN</sequence>
<evidence type="ECO:0000313" key="1">
    <source>
        <dbReference type="EMBL" id="GAA4061408.1"/>
    </source>
</evidence>
<protein>
    <submittedName>
        <fullName evidence="1">Uncharacterized protein</fullName>
    </submittedName>
</protein>
<dbReference type="Proteomes" id="UP001501734">
    <property type="component" value="Unassembled WGS sequence"/>
</dbReference>
<organism evidence="1 2">
    <name type="scientific">Amphibacillus indicireducens</name>
    <dbReference type="NCBI Taxonomy" id="1076330"/>
    <lineage>
        <taxon>Bacteria</taxon>
        <taxon>Bacillati</taxon>
        <taxon>Bacillota</taxon>
        <taxon>Bacilli</taxon>
        <taxon>Bacillales</taxon>
        <taxon>Bacillaceae</taxon>
        <taxon>Amphibacillus</taxon>
    </lineage>
</organism>
<proteinExistence type="predicted"/>
<name>A0ABP7V7S7_9BACI</name>
<dbReference type="RefSeq" id="WP_344910100.1">
    <property type="nucleotide sequence ID" value="NZ_BAABDL010000026.1"/>
</dbReference>
<accession>A0ABP7V7S7</accession>
<dbReference type="EMBL" id="BAABDL010000026">
    <property type="protein sequence ID" value="GAA4061408.1"/>
    <property type="molecule type" value="Genomic_DNA"/>
</dbReference>
<reference evidence="2" key="1">
    <citation type="journal article" date="2019" name="Int. J. Syst. Evol. Microbiol.">
        <title>The Global Catalogue of Microorganisms (GCM) 10K type strain sequencing project: providing services to taxonomists for standard genome sequencing and annotation.</title>
        <authorList>
            <consortium name="The Broad Institute Genomics Platform"/>
            <consortium name="The Broad Institute Genome Sequencing Center for Infectious Disease"/>
            <person name="Wu L."/>
            <person name="Ma J."/>
        </authorList>
    </citation>
    <scope>NUCLEOTIDE SEQUENCE [LARGE SCALE GENOMIC DNA]</scope>
    <source>
        <strain evidence="2">JCM 17250</strain>
    </source>
</reference>